<dbReference type="InterPro" id="IPR038765">
    <property type="entry name" value="Papain-like_cys_pep_sf"/>
</dbReference>
<organism evidence="3 4">
    <name type="scientific">Streptococcus anginosus</name>
    <dbReference type="NCBI Taxonomy" id="1328"/>
    <lineage>
        <taxon>Bacteria</taxon>
        <taxon>Bacillati</taxon>
        <taxon>Bacillota</taxon>
        <taxon>Bacilli</taxon>
        <taxon>Lactobacillales</taxon>
        <taxon>Streptococcaceae</taxon>
        <taxon>Streptococcus</taxon>
        <taxon>Streptococcus anginosus group</taxon>
    </lineage>
</organism>
<dbReference type="InterPro" id="IPR038263">
    <property type="entry name" value="Lytic_exo_TRD_sf"/>
</dbReference>
<feature type="domain" description="Bacteriophage lysin" evidence="1">
    <location>
        <begin position="34"/>
        <end position="151"/>
    </location>
</feature>
<gene>
    <name evidence="3" type="ORF">DWX18_09590</name>
</gene>
<dbReference type="Gene3D" id="3.90.1720.10">
    <property type="entry name" value="endopeptidase domain like (from Nostoc punctiforme)"/>
    <property type="match status" value="1"/>
</dbReference>
<dbReference type="AlphaFoldDB" id="A0A412PL86"/>
<evidence type="ECO:0000313" key="4">
    <source>
        <dbReference type="Proteomes" id="UP000284046"/>
    </source>
</evidence>
<dbReference type="Proteomes" id="UP000284046">
    <property type="component" value="Unassembled WGS sequence"/>
</dbReference>
<evidence type="ECO:0000313" key="3">
    <source>
        <dbReference type="EMBL" id="RGT59479.1"/>
    </source>
</evidence>
<dbReference type="SUPFAM" id="SSF54001">
    <property type="entry name" value="Cysteine proteinases"/>
    <property type="match status" value="1"/>
</dbReference>
<dbReference type="Pfam" id="PF16775">
    <property type="entry name" value="ZoocinA_TRD"/>
    <property type="match status" value="1"/>
</dbReference>
<dbReference type="InterPro" id="IPR031898">
    <property type="entry name" value="ZoocinA_TRD"/>
</dbReference>
<dbReference type="InterPro" id="IPR008044">
    <property type="entry name" value="Phage_lysin"/>
</dbReference>
<name>A0A412PL86_STRAP</name>
<evidence type="ECO:0000259" key="2">
    <source>
        <dbReference type="Pfam" id="PF16775"/>
    </source>
</evidence>
<evidence type="ECO:0000259" key="1">
    <source>
        <dbReference type="Pfam" id="PF05382"/>
    </source>
</evidence>
<dbReference type="RefSeq" id="WP_118138915.1">
    <property type="nucleotide sequence ID" value="NZ_CP118054.1"/>
</dbReference>
<reference evidence="3 4" key="1">
    <citation type="submission" date="2018-08" db="EMBL/GenBank/DDBJ databases">
        <title>A genome reference for cultivated species of the human gut microbiota.</title>
        <authorList>
            <person name="Zou Y."/>
            <person name="Xue W."/>
            <person name="Luo G."/>
        </authorList>
    </citation>
    <scope>NUCLEOTIDE SEQUENCE [LARGE SCALE GENOMIC DNA]</scope>
    <source>
        <strain evidence="3 4">AF18-38</strain>
    </source>
</reference>
<protein>
    <submittedName>
        <fullName evidence="3">Holin</fullName>
    </submittedName>
</protein>
<sequence>MSRIESSIAEMRRLQAIPAHYDMGDRYGNDADGDGRIEYDCSSAVSQALGLSLNNNTESLQQALPTIGYGKIFDGVDGEFEAQRGDVVIWGPRDGSSSLGAFGHVLIMTSPTTAIHCNYGSDGITENDYNYIWELNGRPREIVFREGASGQTPAPAPAQPQTSNKLKVYQVNDLQFVNGIWQVRCNYLAPAEFDWTQNGIACEDIDLVDGNGNLLADQVTKVGSYFVINPNKIVSDGEGAYGSGGYYWRHVTLAASGQIWLSVWSVDHLLHG</sequence>
<dbReference type="Gene3D" id="2.40.50.670">
    <property type="match status" value="1"/>
</dbReference>
<proteinExistence type="predicted"/>
<dbReference type="Pfam" id="PF05382">
    <property type="entry name" value="Amidase_5"/>
    <property type="match status" value="1"/>
</dbReference>
<feature type="domain" description="Lytic exoenzyme target recognition" evidence="2">
    <location>
        <begin position="167"/>
        <end position="270"/>
    </location>
</feature>
<comment type="caution">
    <text evidence="3">The sequence shown here is derived from an EMBL/GenBank/DDBJ whole genome shotgun (WGS) entry which is preliminary data.</text>
</comment>
<accession>A0A412PL86</accession>
<dbReference type="EMBL" id="QRWZ01000017">
    <property type="protein sequence ID" value="RGT59479.1"/>
    <property type="molecule type" value="Genomic_DNA"/>
</dbReference>